<dbReference type="AlphaFoldDB" id="A0A0B7MM21"/>
<evidence type="ECO:0000313" key="2">
    <source>
        <dbReference type="EMBL" id="CEP06846.1"/>
    </source>
</evidence>
<feature type="domain" description="ZMIZ1 N-terminal" evidence="1">
    <location>
        <begin position="47"/>
        <end position="139"/>
    </location>
</feature>
<protein>
    <recommendedName>
        <fullName evidence="1">ZMIZ1 N-terminal domain-containing protein</fullName>
    </recommendedName>
</protein>
<dbReference type="Pfam" id="PF18028">
    <property type="entry name" value="Zmiz1_N"/>
    <property type="match status" value="1"/>
</dbReference>
<evidence type="ECO:0000259" key="1">
    <source>
        <dbReference type="Pfam" id="PF18028"/>
    </source>
</evidence>
<evidence type="ECO:0000313" key="3">
    <source>
        <dbReference type="Proteomes" id="UP000054107"/>
    </source>
</evidence>
<accession>A0A0B7MM21</accession>
<name>A0A0B7MM21_9FUNG</name>
<dbReference type="Proteomes" id="UP000054107">
    <property type="component" value="Unassembled WGS sequence"/>
</dbReference>
<dbReference type="EMBL" id="LN718756">
    <property type="protein sequence ID" value="CEP06846.1"/>
    <property type="molecule type" value="Genomic_DNA"/>
</dbReference>
<organism evidence="2 3">
    <name type="scientific">Parasitella parasitica</name>
    <dbReference type="NCBI Taxonomy" id="35722"/>
    <lineage>
        <taxon>Eukaryota</taxon>
        <taxon>Fungi</taxon>
        <taxon>Fungi incertae sedis</taxon>
        <taxon>Mucoromycota</taxon>
        <taxon>Mucoromycotina</taxon>
        <taxon>Mucoromycetes</taxon>
        <taxon>Mucorales</taxon>
        <taxon>Mucorineae</taxon>
        <taxon>Mucoraceae</taxon>
        <taxon>Parasitella</taxon>
    </lineage>
</organism>
<dbReference type="STRING" id="35722.A0A0B7MM21"/>
<dbReference type="InterPro" id="IPR040797">
    <property type="entry name" value="ZMIZ1_N"/>
</dbReference>
<proteinExistence type="predicted"/>
<keyword evidence="3" id="KW-1185">Reference proteome</keyword>
<gene>
    <name evidence="2" type="primary">PARPA_00098.1 scaffold 263</name>
</gene>
<reference evidence="2 3" key="1">
    <citation type="submission" date="2014-09" db="EMBL/GenBank/DDBJ databases">
        <authorList>
            <person name="Ellenberger Sabrina"/>
        </authorList>
    </citation>
    <scope>NUCLEOTIDE SEQUENCE [LARGE SCALE GENOMIC DNA]</scope>
    <source>
        <strain evidence="2 3">CBS 412.66</strain>
    </source>
</reference>
<dbReference type="OrthoDB" id="2288730at2759"/>
<sequence>MDRFTNQTDSIEKHTMIPNFNQNVQPFLGNDPLTASLSDNDHLIYERNNIRLSQMEAEFRQFQTYGGACDELLDWVSDQRAYNPYNEEALLGCIGAISEKAFEYGAWSGMEILKEANLNCAAGLSERGRAYIRKCFEDLQNSVNRPRPSSVPELPILAPLCATTSPSWEEEDKELYWRWVSMEGELLPERDPLEPGENQRLLMEHSLLPHRRPPPGIEERLSPGQLEHLKKIELYDMLLAQENMQD</sequence>